<dbReference type="EMBL" id="JAXIOK010000016">
    <property type="protein sequence ID" value="KAK4751976.1"/>
    <property type="molecule type" value="Genomic_DNA"/>
</dbReference>
<evidence type="ECO:0000313" key="2">
    <source>
        <dbReference type="Proteomes" id="UP001345219"/>
    </source>
</evidence>
<name>A0AAN7JRA8_9MYRT</name>
<sequence length="124" mass="14057">MVMQKAGPRPNEFTYSILTFLISCSNQWKQIHGNMIINGVNPFSLVPGNSLVHTYTKLYLPDFALAVLTQMQYEDIISWNTSMLVFHVSGRYLSSLVKLRLIMQTGLSPDKFTLPLVTTICRIS</sequence>
<organism evidence="1 2">
    <name type="scientific">Trapa incisa</name>
    <dbReference type="NCBI Taxonomy" id="236973"/>
    <lineage>
        <taxon>Eukaryota</taxon>
        <taxon>Viridiplantae</taxon>
        <taxon>Streptophyta</taxon>
        <taxon>Embryophyta</taxon>
        <taxon>Tracheophyta</taxon>
        <taxon>Spermatophyta</taxon>
        <taxon>Magnoliopsida</taxon>
        <taxon>eudicotyledons</taxon>
        <taxon>Gunneridae</taxon>
        <taxon>Pentapetalae</taxon>
        <taxon>rosids</taxon>
        <taxon>malvids</taxon>
        <taxon>Myrtales</taxon>
        <taxon>Lythraceae</taxon>
        <taxon>Trapa</taxon>
    </lineage>
</organism>
<dbReference type="GO" id="GO:0009451">
    <property type="term" value="P:RNA modification"/>
    <property type="evidence" value="ECO:0007669"/>
    <property type="project" value="InterPro"/>
</dbReference>
<gene>
    <name evidence="1" type="ORF">SAY87_020774</name>
</gene>
<dbReference type="Gene3D" id="1.25.40.10">
    <property type="entry name" value="Tetratricopeptide repeat domain"/>
    <property type="match status" value="1"/>
</dbReference>
<dbReference type="AlphaFoldDB" id="A0AAN7JRA8"/>
<dbReference type="Proteomes" id="UP001345219">
    <property type="component" value="Chromosome 16"/>
</dbReference>
<evidence type="ECO:0000313" key="1">
    <source>
        <dbReference type="EMBL" id="KAK4751976.1"/>
    </source>
</evidence>
<dbReference type="PANTHER" id="PTHR47926:SF347">
    <property type="entry name" value="PENTATRICOPEPTIDE REPEAT-CONTAINING PROTEIN"/>
    <property type="match status" value="1"/>
</dbReference>
<dbReference type="PROSITE" id="PS51257">
    <property type="entry name" value="PROKAR_LIPOPROTEIN"/>
    <property type="match status" value="1"/>
</dbReference>
<accession>A0AAN7JRA8</accession>
<proteinExistence type="predicted"/>
<protein>
    <submittedName>
        <fullName evidence="1">Uncharacterized protein</fullName>
    </submittedName>
</protein>
<dbReference type="PANTHER" id="PTHR47926">
    <property type="entry name" value="PENTATRICOPEPTIDE REPEAT-CONTAINING PROTEIN"/>
    <property type="match status" value="1"/>
</dbReference>
<dbReference type="InterPro" id="IPR011990">
    <property type="entry name" value="TPR-like_helical_dom_sf"/>
</dbReference>
<reference evidence="1 2" key="1">
    <citation type="journal article" date="2023" name="Hortic Res">
        <title>Pangenome of water caltrop reveals structural variations and asymmetric subgenome divergence after allopolyploidization.</title>
        <authorList>
            <person name="Zhang X."/>
            <person name="Chen Y."/>
            <person name="Wang L."/>
            <person name="Yuan Y."/>
            <person name="Fang M."/>
            <person name="Shi L."/>
            <person name="Lu R."/>
            <person name="Comes H.P."/>
            <person name="Ma Y."/>
            <person name="Chen Y."/>
            <person name="Huang G."/>
            <person name="Zhou Y."/>
            <person name="Zheng Z."/>
            <person name="Qiu Y."/>
        </authorList>
    </citation>
    <scope>NUCLEOTIDE SEQUENCE [LARGE SCALE GENOMIC DNA]</scope>
    <source>
        <tissue evidence="1">Roots</tissue>
    </source>
</reference>
<dbReference type="GO" id="GO:0003723">
    <property type="term" value="F:RNA binding"/>
    <property type="evidence" value="ECO:0007669"/>
    <property type="project" value="InterPro"/>
</dbReference>
<comment type="caution">
    <text evidence="1">The sequence shown here is derived from an EMBL/GenBank/DDBJ whole genome shotgun (WGS) entry which is preliminary data.</text>
</comment>
<dbReference type="InterPro" id="IPR046960">
    <property type="entry name" value="PPR_At4g14850-like_plant"/>
</dbReference>
<keyword evidence="2" id="KW-1185">Reference proteome</keyword>